<dbReference type="PANTHER" id="PTHR43085">
    <property type="entry name" value="HEXOKINASE FAMILY MEMBER"/>
    <property type="match status" value="1"/>
</dbReference>
<evidence type="ECO:0000256" key="4">
    <source>
        <dbReference type="ARBA" id="ARBA00022777"/>
    </source>
</evidence>
<keyword evidence="5" id="KW-0067">ATP-binding</keyword>
<dbReference type="Proteomes" id="UP000254280">
    <property type="component" value="Unassembled WGS sequence"/>
</dbReference>
<evidence type="ECO:0000256" key="3">
    <source>
        <dbReference type="ARBA" id="ARBA00022741"/>
    </source>
</evidence>
<gene>
    <name evidence="16" type="primary">kdgK</name>
    <name evidence="16" type="ORF">NCTC10699_00445</name>
</gene>
<evidence type="ECO:0000256" key="2">
    <source>
        <dbReference type="ARBA" id="ARBA00022679"/>
    </source>
</evidence>
<comment type="similarity">
    <text evidence="1">Belongs to the carbohydrate kinase PfkB family.</text>
</comment>
<evidence type="ECO:0000313" key="17">
    <source>
        <dbReference type="Proteomes" id="UP000254280"/>
    </source>
</evidence>
<dbReference type="InterPro" id="IPR029056">
    <property type="entry name" value="Ribokinase-like"/>
</dbReference>
<evidence type="ECO:0000313" key="16">
    <source>
        <dbReference type="EMBL" id="SUB32856.1"/>
    </source>
</evidence>
<dbReference type="CDD" id="cd01166">
    <property type="entry name" value="KdgK"/>
    <property type="match status" value="1"/>
</dbReference>
<evidence type="ECO:0000259" key="15">
    <source>
        <dbReference type="Pfam" id="PF00294"/>
    </source>
</evidence>
<dbReference type="GO" id="GO:0006974">
    <property type="term" value="P:DNA damage response"/>
    <property type="evidence" value="ECO:0007669"/>
    <property type="project" value="TreeGrafter"/>
</dbReference>
<dbReference type="GO" id="GO:0005829">
    <property type="term" value="C:cytosol"/>
    <property type="evidence" value="ECO:0007669"/>
    <property type="project" value="TreeGrafter"/>
</dbReference>
<keyword evidence="3" id="KW-0547">Nucleotide-binding</keyword>
<dbReference type="AlphaFoldDB" id="A0A379B2V8"/>
<evidence type="ECO:0000256" key="9">
    <source>
        <dbReference type="ARBA" id="ARBA00050729"/>
    </source>
</evidence>
<dbReference type="InterPro" id="IPR002173">
    <property type="entry name" value="Carboh/pur_kinase_PfkB_CS"/>
</dbReference>
<dbReference type="InterPro" id="IPR050306">
    <property type="entry name" value="PfkB_Carbo_kinase"/>
</dbReference>
<keyword evidence="4 16" id="KW-0418">Kinase</keyword>
<comment type="catalytic activity">
    <reaction evidence="9">
        <text>2-dehydro-3-deoxy-D-gluconate + ATP = 2-dehydro-3-deoxy-6-phospho-D-gluconate + ADP + H(+)</text>
        <dbReference type="Rhea" id="RHEA:14797"/>
        <dbReference type="ChEBI" id="CHEBI:15378"/>
        <dbReference type="ChEBI" id="CHEBI:30616"/>
        <dbReference type="ChEBI" id="CHEBI:57569"/>
        <dbReference type="ChEBI" id="CHEBI:57990"/>
        <dbReference type="ChEBI" id="CHEBI:456216"/>
        <dbReference type="EC" id="2.7.1.45"/>
    </reaction>
</comment>
<feature type="domain" description="Carbohydrate kinase PfkB" evidence="15">
    <location>
        <begin position="1"/>
        <end position="300"/>
    </location>
</feature>
<evidence type="ECO:0000256" key="10">
    <source>
        <dbReference type="ARBA" id="ARBA00054997"/>
    </source>
</evidence>
<organism evidence="16 17">
    <name type="scientific">[Pasteurella] mairii</name>
    <dbReference type="NCBI Taxonomy" id="757"/>
    <lineage>
        <taxon>Bacteria</taxon>
        <taxon>Pseudomonadati</taxon>
        <taxon>Pseudomonadota</taxon>
        <taxon>Gammaproteobacteria</taxon>
        <taxon>Pasteurellales</taxon>
        <taxon>Pasteurellaceae</taxon>
    </lineage>
</organism>
<dbReference type="EC" id="2.7.1.45" evidence="11"/>
<comment type="pathway">
    <text evidence="7">Carbohydrate acid metabolism; 2-dehydro-3-deoxy-D-gluconate degradation; D-glyceraldehyde 3-phosphate and pyruvate from 2-dehydro-3-deoxy-D-gluconate: step 1/2.</text>
</comment>
<evidence type="ECO:0000256" key="14">
    <source>
        <dbReference type="ARBA" id="ARBA00080545"/>
    </source>
</evidence>
<dbReference type="EMBL" id="UGSS01000002">
    <property type="protein sequence ID" value="SUB32856.1"/>
    <property type="molecule type" value="Genomic_DNA"/>
</dbReference>
<evidence type="ECO:0000256" key="6">
    <source>
        <dbReference type="ARBA" id="ARBA00023277"/>
    </source>
</evidence>
<accession>A0A379B2V8</accession>
<dbReference type="GO" id="GO:0008673">
    <property type="term" value="F:2-dehydro-3-deoxygluconokinase activity"/>
    <property type="evidence" value="ECO:0007669"/>
    <property type="project" value="UniProtKB-EC"/>
</dbReference>
<keyword evidence="17" id="KW-1185">Reference proteome</keyword>
<comment type="function">
    <text evidence="10">Catalyzes the phosphorylation of 2-keto-3-deoxygluconate (KDG) to produce 2-keto-3-deoxy-6-phosphogluconate (KDPG).</text>
</comment>
<reference evidence="16 17" key="1">
    <citation type="submission" date="2018-06" db="EMBL/GenBank/DDBJ databases">
        <authorList>
            <consortium name="Pathogen Informatics"/>
            <person name="Doyle S."/>
        </authorList>
    </citation>
    <scope>NUCLEOTIDE SEQUENCE [LARGE SCALE GENOMIC DNA]</scope>
    <source>
        <strain evidence="16 17">NCTC10699</strain>
    </source>
</reference>
<sequence length="316" mass="35816">MKKIALIGECMIELNGEPFGNMYQTYGGDSLNTATYLARISQSEQLDVHYVSVLGEDKLSQRMREHWQQDGIKTEWVLTDAERQPGLYLIQLDSDGERTFLYWRNQSAARYLLQHADYPKVFEQLKSMDMVYFSGISFAILPENDRTLFIEQLRELKQSGVKIAFDSNFRVKLWDNLAQARQYYEALLPLIDIALVTFDDEALLWGDNDEQETINRLQSFAIPLIVVKQGKQGAVFCQQGQQTFVPTTPVEHVVDTTSAGDSFNAGFLQGYLLGKDLICCCQQGNQLAGIIIQHKGAIIAPEATTTLRCQFNDTQS</sequence>
<dbReference type="GO" id="GO:0005524">
    <property type="term" value="F:ATP binding"/>
    <property type="evidence" value="ECO:0007669"/>
    <property type="project" value="UniProtKB-KW"/>
</dbReference>
<dbReference type="GO" id="GO:0019698">
    <property type="term" value="P:D-galacturonate catabolic process"/>
    <property type="evidence" value="ECO:0007669"/>
    <property type="project" value="TreeGrafter"/>
</dbReference>
<protein>
    <recommendedName>
        <fullName evidence="12">2-dehydro-3-deoxygluconokinase</fullName>
        <ecNumber evidence="11">2.7.1.45</ecNumber>
    </recommendedName>
    <alternativeName>
        <fullName evidence="13">2-keto-3-deoxygluconokinase</fullName>
    </alternativeName>
    <alternativeName>
        <fullName evidence="14">3-deoxy-2-oxo-D-gluconate kinase</fullName>
    </alternativeName>
    <alternativeName>
        <fullName evidence="8">KDG kinase</fullName>
    </alternativeName>
</protein>
<evidence type="ECO:0000256" key="12">
    <source>
        <dbReference type="ARBA" id="ARBA00067931"/>
    </source>
</evidence>
<dbReference type="PROSITE" id="PS00584">
    <property type="entry name" value="PFKB_KINASES_2"/>
    <property type="match status" value="1"/>
</dbReference>
<evidence type="ECO:0000256" key="1">
    <source>
        <dbReference type="ARBA" id="ARBA00010688"/>
    </source>
</evidence>
<name>A0A379B2V8_9PAST</name>
<dbReference type="Pfam" id="PF00294">
    <property type="entry name" value="PfkB"/>
    <property type="match status" value="1"/>
</dbReference>
<dbReference type="InterPro" id="IPR011611">
    <property type="entry name" value="PfkB_dom"/>
</dbReference>
<evidence type="ECO:0000256" key="13">
    <source>
        <dbReference type="ARBA" id="ARBA00075711"/>
    </source>
</evidence>
<keyword evidence="6" id="KW-0119">Carbohydrate metabolism</keyword>
<keyword evidence="2 16" id="KW-0808">Transferase</keyword>
<dbReference type="PANTHER" id="PTHR43085:SF15">
    <property type="entry name" value="2-DEHYDRO-3-DEOXYGLUCONOKINASE"/>
    <property type="match status" value="1"/>
</dbReference>
<evidence type="ECO:0000256" key="8">
    <source>
        <dbReference type="ARBA" id="ARBA00044254"/>
    </source>
</evidence>
<dbReference type="GO" id="GO:0042840">
    <property type="term" value="P:D-glucuronate catabolic process"/>
    <property type="evidence" value="ECO:0007669"/>
    <property type="project" value="TreeGrafter"/>
</dbReference>
<dbReference type="Gene3D" id="3.40.1190.20">
    <property type="match status" value="1"/>
</dbReference>
<dbReference type="FunFam" id="3.40.1190.20:FF:000011">
    <property type="entry name" value="2-dehydro-3-deoxygluconokinase, putative"/>
    <property type="match status" value="1"/>
</dbReference>
<proteinExistence type="inferred from homology"/>
<evidence type="ECO:0000256" key="5">
    <source>
        <dbReference type="ARBA" id="ARBA00022840"/>
    </source>
</evidence>
<evidence type="ECO:0000256" key="11">
    <source>
        <dbReference type="ARBA" id="ARBA00066369"/>
    </source>
</evidence>
<dbReference type="OrthoDB" id="9776822at2"/>
<dbReference type="SUPFAM" id="SSF53613">
    <property type="entry name" value="Ribokinase-like"/>
    <property type="match status" value="1"/>
</dbReference>
<evidence type="ECO:0000256" key="7">
    <source>
        <dbReference type="ARBA" id="ARBA00043951"/>
    </source>
</evidence>